<organism evidence="2 3">
    <name type="scientific">Salininema proteolyticum</name>
    <dbReference type="NCBI Taxonomy" id="1607685"/>
    <lineage>
        <taxon>Bacteria</taxon>
        <taxon>Bacillati</taxon>
        <taxon>Actinomycetota</taxon>
        <taxon>Actinomycetes</taxon>
        <taxon>Glycomycetales</taxon>
        <taxon>Glycomycetaceae</taxon>
        <taxon>Salininema</taxon>
    </lineage>
</organism>
<keyword evidence="3" id="KW-1185">Reference proteome</keyword>
<sequence length="308" mass="31593">MINFRYHLISLTAVFLALTVGLILGTAALNGPAVDALSETTNNLKENNQQLRDEINTLKEELADDQSFATEIAPTYLADKLSGQNVLLVTLPDAEPDAVEGVEKMLGYSGAGNAGRIRLHDSFFDQATSERLTDLAQDVTPDDMDAPVVYDGVEAAGVLLSGIATSKSGGEEVDVSEGDITTVTEAAQALEVLTVDQKLTGEADAVLIVGKGGASGSDADYYNSSVATLTGAFAADAATTLAMADGGQNDAMSTVRTDLADTVSTVDNVSTTQGQVATVAATVSLAVGSEAVALGNGDNADSLLPESI</sequence>
<accession>A0ABV8U0J9</accession>
<gene>
    <name evidence="2" type="ORF">ACFPET_13210</name>
</gene>
<dbReference type="EMBL" id="JBHSDK010000016">
    <property type="protein sequence ID" value="MFC4336161.1"/>
    <property type="molecule type" value="Genomic_DNA"/>
</dbReference>
<protein>
    <submittedName>
        <fullName evidence="2">Copper transporter</fullName>
    </submittedName>
</protein>
<evidence type="ECO:0000313" key="3">
    <source>
        <dbReference type="Proteomes" id="UP001595823"/>
    </source>
</evidence>
<dbReference type="Proteomes" id="UP001595823">
    <property type="component" value="Unassembled WGS sequence"/>
</dbReference>
<evidence type="ECO:0000256" key="1">
    <source>
        <dbReference type="SAM" id="Coils"/>
    </source>
</evidence>
<dbReference type="InterPro" id="IPR021522">
    <property type="entry name" value="MctB"/>
</dbReference>
<proteinExistence type="predicted"/>
<dbReference type="RefSeq" id="WP_380621773.1">
    <property type="nucleotide sequence ID" value="NZ_JBHSDK010000016.1"/>
</dbReference>
<feature type="coiled-coil region" evidence="1">
    <location>
        <begin position="34"/>
        <end position="68"/>
    </location>
</feature>
<evidence type="ECO:0000313" key="2">
    <source>
        <dbReference type="EMBL" id="MFC4336161.1"/>
    </source>
</evidence>
<dbReference type="Pfam" id="PF11382">
    <property type="entry name" value="MctB"/>
    <property type="match status" value="1"/>
</dbReference>
<comment type="caution">
    <text evidence="2">The sequence shown here is derived from an EMBL/GenBank/DDBJ whole genome shotgun (WGS) entry which is preliminary data.</text>
</comment>
<keyword evidence="1" id="KW-0175">Coiled coil</keyword>
<reference evidence="3" key="1">
    <citation type="journal article" date="2019" name="Int. J. Syst. Evol. Microbiol.">
        <title>The Global Catalogue of Microorganisms (GCM) 10K type strain sequencing project: providing services to taxonomists for standard genome sequencing and annotation.</title>
        <authorList>
            <consortium name="The Broad Institute Genomics Platform"/>
            <consortium name="The Broad Institute Genome Sequencing Center for Infectious Disease"/>
            <person name="Wu L."/>
            <person name="Ma J."/>
        </authorList>
    </citation>
    <scope>NUCLEOTIDE SEQUENCE [LARGE SCALE GENOMIC DNA]</scope>
    <source>
        <strain evidence="3">IBRC-M 10908</strain>
    </source>
</reference>
<name>A0ABV8U0J9_9ACTN</name>